<evidence type="ECO:0000313" key="10">
    <source>
        <dbReference type="Proteomes" id="UP000708208"/>
    </source>
</evidence>
<feature type="transmembrane region" description="Helical" evidence="8">
    <location>
        <begin position="52"/>
        <end position="79"/>
    </location>
</feature>
<feature type="transmembrane region" description="Helical" evidence="8">
    <location>
        <begin position="270"/>
        <end position="294"/>
    </location>
</feature>
<keyword evidence="5 8" id="KW-1133">Transmembrane helix</keyword>
<protein>
    <recommendedName>
        <fullName evidence="11">Gustatory receptor</fullName>
    </recommendedName>
</protein>
<feature type="transmembrane region" description="Helical" evidence="8">
    <location>
        <begin position="369"/>
        <end position="392"/>
    </location>
</feature>
<dbReference type="Proteomes" id="UP000708208">
    <property type="component" value="Unassembled WGS sequence"/>
</dbReference>
<evidence type="ECO:0000256" key="5">
    <source>
        <dbReference type="ARBA" id="ARBA00022989"/>
    </source>
</evidence>
<sequence>MEDFNRATVGVDDLFLCLRPVLITGKILGNLPLQNVCKLSKDRLPKYRVSPWAILCYINIVAHALRGTVVICLAAWFMLHATFGSLTMEEKLHVLFDQTTTAALCDILLCNLIWKTRKLCSLMETWRKLSSRLSLVETDVHLKIKIAITLTATMVSAISENLLNNIRFRWLKEQEINVPFLQGHYKHHHRLYSEFIPYNPVLAAVLLFFDKITVISINYASILHISLSFALAGKFTSLVSNVKKHSCTDWWTVRKDYLILFELVEHVEDFMSFQILCSMCFVLYWICISVYIGIANTSDSFIDGIYGFWAFIHLSFRFLLICIPAGAIPESSYQIWAILQKFPGEKYTLEVIRMEHLISRPIGLTGAKFFILSRSFILGVISVLFTIEIVLLQMSEGRKNS</sequence>
<reference evidence="9" key="1">
    <citation type="submission" date="2021-06" db="EMBL/GenBank/DDBJ databases">
        <authorList>
            <person name="Hodson N. C."/>
            <person name="Mongue J. A."/>
            <person name="Jaron S. K."/>
        </authorList>
    </citation>
    <scope>NUCLEOTIDE SEQUENCE</scope>
</reference>
<dbReference type="PANTHER" id="PTHR21421:SF29">
    <property type="entry name" value="GUSTATORY RECEPTOR 5A FOR TREHALOSE-RELATED"/>
    <property type="match status" value="1"/>
</dbReference>
<proteinExistence type="inferred from homology"/>
<dbReference type="Pfam" id="PF06151">
    <property type="entry name" value="Trehalose_recp"/>
    <property type="match status" value="1"/>
</dbReference>
<keyword evidence="6 8" id="KW-0472">Membrane</keyword>
<name>A0A8J2L420_9HEXA</name>
<evidence type="ECO:0000256" key="7">
    <source>
        <dbReference type="ARBA" id="ARBA00023170"/>
    </source>
</evidence>
<gene>
    <name evidence="9" type="ORF">AFUS01_LOCUS37406</name>
</gene>
<dbReference type="AlphaFoldDB" id="A0A8J2L420"/>
<keyword evidence="10" id="KW-1185">Reference proteome</keyword>
<evidence type="ECO:0000256" key="4">
    <source>
        <dbReference type="ARBA" id="ARBA00022692"/>
    </source>
</evidence>
<comment type="caution">
    <text evidence="9">The sequence shown here is derived from an EMBL/GenBank/DDBJ whole genome shotgun (WGS) entry which is preliminary data.</text>
</comment>
<dbReference type="InterPro" id="IPR009318">
    <property type="entry name" value="Gustatory_rcpt"/>
</dbReference>
<evidence type="ECO:0000256" key="1">
    <source>
        <dbReference type="ARBA" id="ARBA00004651"/>
    </source>
</evidence>
<dbReference type="GO" id="GO:0005886">
    <property type="term" value="C:plasma membrane"/>
    <property type="evidence" value="ECO:0007669"/>
    <property type="project" value="UniProtKB-SubCell"/>
</dbReference>
<keyword evidence="4 8" id="KW-0812">Transmembrane</keyword>
<dbReference type="GO" id="GO:0050916">
    <property type="term" value="P:sensory perception of sweet taste"/>
    <property type="evidence" value="ECO:0007669"/>
    <property type="project" value="UniProtKB-ARBA"/>
</dbReference>
<dbReference type="GO" id="GO:0008527">
    <property type="term" value="F:taste receptor activity"/>
    <property type="evidence" value="ECO:0007669"/>
    <property type="project" value="InterPro"/>
</dbReference>
<feature type="transmembrane region" description="Helical" evidence="8">
    <location>
        <begin position="94"/>
        <end position="114"/>
    </location>
</feature>
<evidence type="ECO:0000256" key="8">
    <source>
        <dbReference type="SAM" id="Phobius"/>
    </source>
</evidence>
<feature type="transmembrane region" description="Helical" evidence="8">
    <location>
        <begin position="306"/>
        <end position="328"/>
    </location>
</feature>
<evidence type="ECO:0008006" key="11">
    <source>
        <dbReference type="Google" id="ProtNLM"/>
    </source>
</evidence>
<evidence type="ECO:0000256" key="2">
    <source>
        <dbReference type="ARBA" id="ARBA00005327"/>
    </source>
</evidence>
<comment type="similarity">
    <text evidence="2">Belongs to the insect chemoreceptor superfamily. Gustatory receptor (GR) family. Gr5a subfamily.</text>
</comment>
<comment type="subcellular location">
    <subcellularLocation>
        <location evidence="1">Cell membrane</location>
        <topology evidence="1">Multi-pass membrane protein</topology>
    </subcellularLocation>
</comment>
<evidence type="ECO:0000256" key="3">
    <source>
        <dbReference type="ARBA" id="ARBA00022475"/>
    </source>
</evidence>
<evidence type="ECO:0000256" key="6">
    <source>
        <dbReference type="ARBA" id="ARBA00023136"/>
    </source>
</evidence>
<keyword evidence="7" id="KW-0675">Receptor</keyword>
<evidence type="ECO:0000313" key="9">
    <source>
        <dbReference type="EMBL" id="CAG7827416.1"/>
    </source>
</evidence>
<dbReference type="EMBL" id="CAJVCH010543420">
    <property type="protein sequence ID" value="CAG7827416.1"/>
    <property type="molecule type" value="Genomic_DNA"/>
</dbReference>
<organism evidence="9 10">
    <name type="scientific">Allacma fusca</name>
    <dbReference type="NCBI Taxonomy" id="39272"/>
    <lineage>
        <taxon>Eukaryota</taxon>
        <taxon>Metazoa</taxon>
        <taxon>Ecdysozoa</taxon>
        <taxon>Arthropoda</taxon>
        <taxon>Hexapoda</taxon>
        <taxon>Collembola</taxon>
        <taxon>Symphypleona</taxon>
        <taxon>Sminthuridae</taxon>
        <taxon>Allacma</taxon>
    </lineage>
</organism>
<dbReference type="PANTHER" id="PTHR21421">
    <property type="entry name" value="GUSTATORY RECEPTOR"/>
    <property type="match status" value="1"/>
</dbReference>
<keyword evidence="3" id="KW-1003">Cell membrane</keyword>
<accession>A0A8J2L420</accession>
<dbReference type="OrthoDB" id="5800391at2759"/>